<evidence type="ECO:0000313" key="1">
    <source>
        <dbReference type="EMBL" id="KAB1062873.1"/>
    </source>
</evidence>
<reference evidence="1 2" key="1">
    <citation type="submission" date="2019-09" db="EMBL/GenBank/DDBJ databases">
        <title>Genomes of Cryomorphaceae.</title>
        <authorList>
            <person name="Bowman J.P."/>
        </authorList>
    </citation>
    <scope>NUCLEOTIDE SEQUENCE [LARGE SCALE GENOMIC DNA]</scope>
    <source>
        <strain evidence="1 2">KCTC 52047</strain>
    </source>
</reference>
<dbReference type="RefSeq" id="WP_151169532.1">
    <property type="nucleotide sequence ID" value="NZ_WACR01000010.1"/>
</dbReference>
<dbReference type="Proteomes" id="UP000435357">
    <property type="component" value="Unassembled WGS sequence"/>
</dbReference>
<keyword evidence="2" id="KW-1185">Reference proteome</keyword>
<dbReference type="NCBIfam" id="TIGR03515">
    <property type="entry name" value="GldC"/>
    <property type="match status" value="1"/>
</dbReference>
<protein>
    <submittedName>
        <fullName evidence="1">Gliding motility protein GldC</fullName>
    </submittedName>
</protein>
<sequence>MGKKSEIKFNIELDENNVPENITWEAEDTGEKGNCDATMLSMWDSNEQNTMRVDLWTKDMTVDDMKLFVYQSILTMSDAFARATGENNHADELRQFAQDWGMKMEIIKPSEN</sequence>
<dbReference type="EMBL" id="WACR01000010">
    <property type="protein sequence ID" value="KAB1062873.1"/>
    <property type="molecule type" value="Genomic_DNA"/>
</dbReference>
<name>A0A6N6M585_9FLAO</name>
<proteinExistence type="predicted"/>
<dbReference type="Pfam" id="PF19937">
    <property type="entry name" value="GldC-like"/>
    <property type="match status" value="1"/>
</dbReference>
<dbReference type="OrthoDB" id="893422at2"/>
<evidence type="ECO:0000313" key="2">
    <source>
        <dbReference type="Proteomes" id="UP000435357"/>
    </source>
</evidence>
<gene>
    <name evidence="1" type="primary">gldC</name>
    <name evidence="1" type="ORF">F3059_11850</name>
</gene>
<comment type="caution">
    <text evidence="1">The sequence shown here is derived from an EMBL/GenBank/DDBJ whole genome shotgun (WGS) entry which is preliminary data.</text>
</comment>
<accession>A0A6N6M585</accession>
<organism evidence="1 2">
    <name type="scientific">Salibacter halophilus</name>
    <dbReference type="NCBI Taxonomy" id="1803916"/>
    <lineage>
        <taxon>Bacteria</taxon>
        <taxon>Pseudomonadati</taxon>
        <taxon>Bacteroidota</taxon>
        <taxon>Flavobacteriia</taxon>
        <taxon>Flavobacteriales</taxon>
        <taxon>Salibacteraceae</taxon>
        <taxon>Salibacter</taxon>
    </lineage>
</organism>
<dbReference type="InterPro" id="IPR019854">
    <property type="entry name" value="Motility-assoc_prot_GldC"/>
</dbReference>
<dbReference type="AlphaFoldDB" id="A0A6N6M585"/>